<keyword evidence="4 6" id="KW-0472">Membrane</keyword>
<feature type="compositionally biased region" description="Pro residues" evidence="5">
    <location>
        <begin position="154"/>
        <end position="163"/>
    </location>
</feature>
<evidence type="ECO:0000313" key="9">
    <source>
        <dbReference type="Proteomes" id="UP000748756"/>
    </source>
</evidence>
<evidence type="ECO:0000256" key="6">
    <source>
        <dbReference type="SAM" id="Phobius"/>
    </source>
</evidence>
<keyword evidence="9" id="KW-1185">Reference proteome</keyword>
<proteinExistence type="predicted"/>
<dbReference type="Proteomes" id="UP000748756">
    <property type="component" value="Unassembled WGS sequence"/>
</dbReference>
<dbReference type="AlphaFoldDB" id="A0A9P5S0H3"/>
<evidence type="ECO:0000256" key="3">
    <source>
        <dbReference type="ARBA" id="ARBA00022989"/>
    </source>
</evidence>
<dbReference type="GO" id="GO:0071944">
    <property type="term" value="C:cell periphery"/>
    <property type="evidence" value="ECO:0007669"/>
    <property type="project" value="UniProtKB-ARBA"/>
</dbReference>
<evidence type="ECO:0000256" key="2">
    <source>
        <dbReference type="ARBA" id="ARBA00022692"/>
    </source>
</evidence>
<evidence type="ECO:0000256" key="1">
    <source>
        <dbReference type="ARBA" id="ARBA00004167"/>
    </source>
</evidence>
<dbReference type="PANTHER" id="PTHR15549:SF30">
    <property type="entry name" value="MID2 DOMAIN-CONTAINING PROTEIN"/>
    <property type="match status" value="1"/>
</dbReference>
<comment type="subcellular location">
    <subcellularLocation>
        <location evidence="1">Membrane</location>
        <topology evidence="1">Single-pass membrane protein</topology>
    </subcellularLocation>
</comment>
<feature type="compositionally biased region" description="Polar residues" evidence="5">
    <location>
        <begin position="201"/>
        <end position="215"/>
    </location>
</feature>
<dbReference type="PANTHER" id="PTHR15549">
    <property type="entry name" value="PAIRED IMMUNOGLOBULIN-LIKE TYPE 2 RECEPTOR"/>
    <property type="match status" value="1"/>
</dbReference>
<keyword evidence="7" id="KW-0732">Signal</keyword>
<comment type="caution">
    <text evidence="8">The sequence shown here is derived from an EMBL/GenBank/DDBJ whole genome shotgun (WGS) entry which is preliminary data.</text>
</comment>
<keyword evidence="2 6" id="KW-0812">Transmembrane</keyword>
<feature type="transmembrane region" description="Helical" evidence="6">
    <location>
        <begin position="217"/>
        <end position="238"/>
    </location>
</feature>
<feature type="region of interest" description="Disordered" evidence="5">
    <location>
        <begin position="263"/>
        <end position="298"/>
    </location>
</feature>
<protein>
    <submittedName>
        <fullName evidence="8">Uncharacterized protein</fullName>
    </submittedName>
</protein>
<reference evidence="8" key="1">
    <citation type="journal article" date="2020" name="Fungal Divers.">
        <title>Resolving the Mortierellaceae phylogeny through synthesis of multi-gene phylogenetics and phylogenomics.</title>
        <authorList>
            <person name="Vandepol N."/>
            <person name="Liber J."/>
            <person name="Desiro A."/>
            <person name="Na H."/>
            <person name="Kennedy M."/>
            <person name="Barry K."/>
            <person name="Grigoriev I.V."/>
            <person name="Miller A.N."/>
            <person name="O'Donnell K."/>
            <person name="Stajich J.E."/>
            <person name="Bonito G."/>
        </authorList>
    </citation>
    <scope>NUCLEOTIDE SEQUENCE</scope>
    <source>
        <strain evidence="8">NRRL 6426</strain>
    </source>
</reference>
<name>A0A9P5S0H3_9FUNG</name>
<feature type="region of interest" description="Disordered" evidence="5">
    <location>
        <begin position="131"/>
        <end position="215"/>
    </location>
</feature>
<dbReference type="GO" id="GO:0016020">
    <property type="term" value="C:membrane"/>
    <property type="evidence" value="ECO:0007669"/>
    <property type="project" value="UniProtKB-SubCell"/>
</dbReference>
<evidence type="ECO:0000313" key="8">
    <source>
        <dbReference type="EMBL" id="KAF9149744.1"/>
    </source>
</evidence>
<feature type="compositionally biased region" description="Pro residues" evidence="5">
    <location>
        <begin position="275"/>
        <end position="284"/>
    </location>
</feature>
<feature type="compositionally biased region" description="Low complexity" evidence="5">
    <location>
        <begin position="184"/>
        <end position="200"/>
    </location>
</feature>
<evidence type="ECO:0000256" key="4">
    <source>
        <dbReference type="ARBA" id="ARBA00023136"/>
    </source>
</evidence>
<feature type="signal peptide" evidence="7">
    <location>
        <begin position="1"/>
        <end position="25"/>
    </location>
</feature>
<sequence length="406" mass="42419">MAWSLLCSVVIFNSFLAILSPSTAGGRALAALEMGFCGDCQTFANAIGVCGGTFTPADIEKPTEYVLQREYAKCTCTAVMQQVLWTCAKCEFLAGKGSKGVPPKKHQMTCMEWGTTIEAYNLPYTGVVAPGTTTDLGNGKPNPPPVPGTTTNNPPQPTDPAKPTPTTTGGNGGNGGGNGGGNKPSGTSSDPSNPSNSQDSLNGDKNTSETSSGPNTAAIGISVGIIGVAFIAGVMAVVMMKRRRRRRSPLDLDSSPALANFTHLEDKWETKPTRPTSPPLPPAPVASAPPVVGRGGRGGYGEGSVVGGYDAHYDAQYDGQYDQYDGYGHGHHGGYDAYGHGQSGHGHGGYGGQEYDHYRGGQYDQSGYSQQDAYQMHDYGYDQHVVAASQQPPAHGAALNDPKRPL</sequence>
<feature type="chain" id="PRO_5040223036" evidence="7">
    <location>
        <begin position="26"/>
        <end position="406"/>
    </location>
</feature>
<dbReference type="OrthoDB" id="2445303at2759"/>
<dbReference type="EMBL" id="JAAAUQ010000492">
    <property type="protein sequence ID" value="KAF9149744.1"/>
    <property type="molecule type" value="Genomic_DNA"/>
</dbReference>
<feature type="compositionally biased region" description="Gly residues" evidence="5">
    <location>
        <begin position="169"/>
        <end position="183"/>
    </location>
</feature>
<organism evidence="8 9">
    <name type="scientific">Linnemannia schmuckeri</name>
    <dbReference type="NCBI Taxonomy" id="64567"/>
    <lineage>
        <taxon>Eukaryota</taxon>
        <taxon>Fungi</taxon>
        <taxon>Fungi incertae sedis</taxon>
        <taxon>Mucoromycota</taxon>
        <taxon>Mortierellomycotina</taxon>
        <taxon>Mortierellomycetes</taxon>
        <taxon>Mortierellales</taxon>
        <taxon>Mortierellaceae</taxon>
        <taxon>Linnemannia</taxon>
    </lineage>
</organism>
<dbReference type="InterPro" id="IPR051694">
    <property type="entry name" value="Immunoregulatory_rcpt-like"/>
</dbReference>
<accession>A0A9P5S0H3</accession>
<evidence type="ECO:0000256" key="5">
    <source>
        <dbReference type="SAM" id="MobiDB-lite"/>
    </source>
</evidence>
<keyword evidence="3 6" id="KW-1133">Transmembrane helix</keyword>
<evidence type="ECO:0000256" key="7">
    <source>
        <dbReference type="SAM" id="SignalP"/>
    </source>
</evidence>
<gene>
    <name evidence="8" type="ORF">BG015_008440</name>
</gene>
<feature type="compositionally biased region" description="Basic and acidic residues" evidence="5">
    <location>
        <begin position="263"/>
        <end position="272"/>
    </location>
</feature>